<comment type="caution">
    <text evidence="2">The sequence shown here is derived from an EMBL/GenBank/DDBJ whole genome shotgun (WGS) entry which is preliminary data.</text>
</comment>
<name>A0A645FGB1_9ZZZZ</name>
<protein>
    <submittedName>
        <fullName evidence="2">Uncharacterized protein</fullName>
    </submittedName>
</protein>
<dbReference type="AlphaFoldDB" id="A0A645FGB1"/>
<proteinExistence type="predicted"/>
<organism evidence="2">
    <name type="scientific">bioreactor metagenome</name>
    <dbReference type="NCBI Taxonomy" id="1076179"/>
    <lineage>
        <taxon>unclassified sequences</taxon>
        <taxon>metagenomes</taxon>
        <taxon>ecological metagenomes</taxon>
    </lineage>
</organism>
<dbReference type="EMBL" id="VSSQ01059428">
    <property type="protein sequence ID" value="MPN12990.1"/>
    <property type="molecule type" value="Genomic_DNA"/>
</dbReference>
<feature type="compositionally biased region" description="Polar residues" evidence="1">
    <location>
        <begin position="1"/>
        <end position="15"/>
    </location>
</feature>
<sequence length="31" mass="3317">MTAWQESCTEGQTAGSEDPEIGGRQVKGHIL</sequence>
<evidence type="ECO:0000256" key="1">
    <source>
        <dbReference type="SAM" id="MobiDB-lite"/>
    </source>
</evidence>
<feature type="region of interest" description="Disordered" evidence="1">
    <location>
        <begin position="1"/>
        <end position="31"/>
    </location>
</feature>
<evidence type="ECO:0000313" key="2">
    <source>
        <dbReference type="EMBL" id="MPN12990.1"/>
    </source>
</evidence>
<reference evidence="2" key="1">
    <citation type="submission" date="2019-08" db="EMBL/GenBank/DDBJ databases">
        <authorList>
            <person name="Kucharzyk K."/>
            <person name="Murdoch R.W."/>
            <person name="Higgins S."/>
            <person name="Loffler F."/>
        </authorList>
    </citation>
    <scope>NUCLEOTIDE SEQUENCE</scope>
</reference>
<gene>
    <name evidence="2" type="ORF">SDC9_160310</name>
</gene>
<accession>A0A645FGB1</accession>